<gene>
    <name evidence="1" type="ORF">HDF12_004318</name>
</gene>
<reference evidence="1 2" key="1">
    <citation type="submission" date="2020-07" db="EMBL/GenBank/DDBJ databases">
        <title>Genomic Encyclopedia of Type Strains, Phase IV (KMG-V): Genome sequencing to study the core and pangenomes of soil and plant-associated prokaryotes.</title>
        <authorList>
            <person name="Whitman W."/>
        </authorList>
    </citation>
    <scope>NUCLEOTIDE SEQUENCE [LARGE SCALE GENOMIC DNA]</scope>
    <source>
        <strain evidence="1 2">M8UP30</strain>
    </source>
</reference>
<evidence type="ECO:0000313" key="2">
    <source>
        <dbReference type="Proteomes" id="UP000534186"/>
    </source>
</evidence>
<dbReference type="AlphaFoldDB" id="A0A7Y9NQZ1"/>
<organism evidence="1 2">
    <name type="scientific">Tunturiibacter lichenicola</name>
    <dbReference type="NCBI Taxonomy" id="2051959"/>
    <lineage>
        <taxon>Bacteria</taxon>
        <taxon>Pseudomonadati</taxon>
        <taxon>Acidobacteriota</taxon>
        <taxon>Terriglobia</taxon>
        <taxon>Terriglobales</taxon>
        <taxon>Acidobacteriaceae</taxon>
        <taxon>Tunturiibacter</taxon>
    </lineage>
</organism>
<sequence>MLDNTAEINKNNLSARRHRNICQRTVSLYKRDMINGDWALNGEVISLDSAGAVMNGMHRLHACVAADVCFTTFLAKNVDCAAIDRFDTGLSRTFSDVLRGKGEKHSKLLAATVSYICRYESGTLQSPHRISNSELQRVLERHPGVRTHVAYVSGFYRRLRLSAFAAVSYIASLHNTTIASEFMKKVDTGSGLRRGDIHVVAMRDFLRPGSFRGRAAQYRRFVLVANAMNAEMLPEPPRSFGPKQRERFSGIAGVPYGQIIQTNLENYGPSPLTAFQP</sequence>
<comment type="caution">
    <text evidence="1">The sequence shown here is derived from an EMBL/GenBank/DDBJ whole genome shotgun (WGS) entry which is preliminary data.</text>
</comment>
<protein>
    <submittedName>
        <fullName evidence="1">Uncharacterized protein</fullName>
    </submittedName>
</protein>
<proteinExistence type="predicted"/>
<dbReference type="Proteomes" id="UP000534186">
    <property type="component" value="Unassembled WGS sequence"/>
</dbReference>
<name>A0A7Y9NQZ1_9BACT</name>
<evidence type="ECO:0000313" key="1">
    <source>
        <dbReference type="EMBL" id="NYF53919.1"/>
    </source>
</evidence>
<accession>A0A7Y9NQZ1</accession>
<dbReference type="EMBL" id="JACCCV010000002">
    <property type="protein sequence ID" value="NYF53919.1"/>
    <property type="molecule type" value="Genomic_DNA"/>
</dbReference>